<dbReference type="Pfam" id="PF10431">
    <property type="entry name" value="ClpB_D2-small"/>
    <property type="match status" value="1"/>
</dbReference>
<evidence type="ECO:0000256" key="3">
    <source>
        <dbReference type="ARBA" id="ARBA00022833"/>
    </source>
</evidence>
<dbReference type="GO" id="GO:0046983">
    <property type="term" value="F:protein dimerization activity"/>
    <property type="evidence" value="ECO:0007669"/>
    <property type="project" value="UniProtKB-UniRule"/>
</dbReference>
<feature type="binding site" evidence="6">
    <location>
        <position position="13"/>
    </location>
    <ligand>
        <name>Zn(2+)</name>
        <dbReference type="ChEBI" id="CHEBI:29105"/>
    </ligand>
</feature>
<dbReference type="EMBL" id="CP043315">
    <property type="protein sequence ID" value="QEK38013.1"/>
    <property type="molecule type" value="Genomic_DNA"/>
</dbReference>
<dbReference type="Pfam" id="PF07724">
    <property type="entry name" value="AAA_2"/>
    <property type="match status" value="1"/>
</dbReference>
<dbReference type="SUPFAM" id="SSF57716">
    <property type="entry name" value="Glucocorticoid receptor-like (DNA-binding domain)"/>
    <property type="match status" value="1"/>
</dbReference>
<protein>
    <submittedName>
        <fullName evidence="8">ATP-dependent Clp protease ATP-binding subunit ClpX</fullName>
    </submittedName>
</protein>
<dbReference type="OrthoDB" id="9804062at2"/>
<keyword evidence="8" id="KW-0378">Hydrolase</keyword>
<dbReference type="GO" id="GO:0008233">
    <property type="term" value="F:peptidase activity"/>
    <property type="evidence" value="ECO:0007669"/>
    <property type="project" value="UniProtKB-KW"/>
</dbReference>
<dbReference type="InterPro" id="IPR059188">
    <property type="entry name" value="Znf_CLPX-like"/>
</dbReference>
<keyword evidence="2" id="KW-0547">Nucleotide-binding</keyword>
<gene>
    <name evidence="8" type="primary">clpX</name>
    <name evidence="8" type="ORF">FZC35_01295</name>
</gene>
<dbReference type="Proteomes" id="UP000325155">
    <property type="component" value="Chromosome"/>
</dbReference>
<dbReference type="GO" id="GO:0005524">
    <property type="term" value="F:ATP binding"/>
    <property type="evidence" value="ECO:0007669"/>
    <property type="project" value="UniProtKB-KW"/>
</dbReference>
<dbReference type="RefSeq" id="WP_148980860.1">
    <property type="nucleotide sequence ID" value="NZ_CP043315.1"/>
</dbReference>
<dbReference type="AlphaFoldDB" id="A0A5C0UED5"/>
<evidence type="ECO:0000256" key="1">
    <source>
        <dbReference type="ARBA" id="ARBA00022723"/>
    </source>
</evidence>
<evidence type="ECO:0000313" key="9">
    <source>
        <dbReference type="Proteomes" id="UP000325155"/>
    </source>
</evidence>
<evidence type="ECO:0000256" key="6">
    <source>
        <dbReference type="PROSITE-ProRule" id="PRU01250"/>
    </source>
</evidence>
<dbReference type="SMART" id="SM00994">
    <property type="entry name" value="zf-C4_ClpX"/>
    <property type="match status" value="1"/>
</dbReference>
<dbReference type="SMART" id="SM01086">
    <property type="entry name" value="ClpB_D2-small"/>
    <property type="match status" value="1"/>
</dbReference>
<dbReference type="InterPro" id="IPR050052">
    <property type="entry name" value="ATP-dep_Clp_protease_ClpX"/>
</dbReference>
<reference evidence="8 9" key="1">
    <citation type="submission" date="2019-08" db="EMBL/GenBank/DDBJ databases">
        <title>Highly reduced genomes of protist endosymbionts show evolutionary convergence.</title>
        <authorList>
            <person name="George E."/>
            <person name="Husnik F."/>
            <person name="Tashyreva D."/>
            <person name="Prokopchuk G."/>
            <person name="Horak A."/>
            <person name="Kwong W.K."/>
            <person name="Lukes J."/>
            <person name="Keeling P.J."/>
        </authorList>
    </citation>
    <scope>NUCLEOTIDE SEQUENCE [LARGE SCALE GENOMIC DNA]</scope>
    <source>
        <strain evidence="8">1605</strain>
    </source>
</reference>
<keyword evidence="5 6" id="KW-0143">Chaperone</keyword>
<feature type="binding site" evidence="6">
    <location>
        <position position="16"/>
    </location>
    <ligand>
        <name>Zn(2+)</name>
        <dbReference type="ChEBI" id="CHEBI:29105"/>
    </ligand>
</feature>
<dbReference type="SMART" id="SM00382">
    <property type="entry name" value="AAA"/>
    <property type="match status" value="1"/>
</dbReference>
<dbReference type="SUPFAM" id="SSF52540">
    <property type="entry name" value="P-loop containing nucleoside triphosphate hydrolases"/>
    <property type="match status" value="1"/>
</dbReference>
<evidence type="ECO:0000256" key="4">
    <source>
        <dbReference type="ARBA" id="ARBA00022840"/>
    </source>
</evidence>
<dbReference type="InterPro" id="IPR019489">
    <property type="entry name" value="Clp_ATPase_C"/>
</dbReference>
<dbReference type="InterPro" id="IPR004487">
    <property type="entry name" value="Clp_protease_ATP-bd_su_ClpX"/>
</dbReference>
<dbReference type="PANTHER" id="PTHR48102">
    <property type="entry name" value="ATP-DEPENDENT CLP PROTEASE ATP-BINDING SUBUNIT CLPX-LIKE, MITOCHONDRIAL-RELATED"/>
    <property type="match status" value="1"/>
</dbReference>
<dbReference type="Gene3D" id="3.40.50.300">
    <property type="entry name" value="P-loop containing nucleotide triphosphate hydrolases"/>
    <property type="match status" value="1"/>
</dbReference>
<dbReference type="GO" id="GO:0051603">
    <property type="term" value="P:proteolysis involved in protein catabolic process"/>
    <property type="evidence" value="ECO:0007669"/>
    <property type="project" value="TreeGrafter"/>
</dbReference>
<evidence type="ECO:0000256" key="5">
    <source>
        <dbReference type="ARBA" id="ARBA00023186"/>
    </source>
</evidence>
<accession>A0A5C0UED5</accession>
<dbReference type="GO" id="GO:0051082">
    <property type="term" value="F:unfolded protein binding"/>
    <property type="evidence" value="ECO:0007669"/>
    <property type="project" value="UniProtKB-UniRule"/>
</dbReference>
<dbReference type="InterPro" id="IPR003959">
    <property type="entry name" value="ATPase_AAA_core"/>
</dbReference>
<dbReference type="InterPro" id="IPR010603">
    <property type="entry name" value="Znf_CppX_C4"/>
</dbReference>
<dbReference type="CDD" id="cd19497">
    <property type="entry name" value="RecA-like_ClpX"/>
    <property type="match status" value="1"/>
</dbReference>
<dbReference type="InterPro" id="IPR038366">
    <property type="entry name" value="Znf_CppX_C4_sf"/>
</dbReference>
<evidence type="ECO:0000259" key="7">
    <source>
        <dbReference type="PROSITE" id="PS51902"/>
    </source>
</evidence>
<dbReference type="InterPro" id="IPR003593">
    <property type="entry name" value="AAA+_ATPase"/>
</dbReference>
<feature type="binding site" evidence="6">
    <location>
        <position position="39"/>
    </location>
    <ligand>
        <name>Zn(2+)</name>
        <dbReference type="ChEBI" id="CHEBI:29105"/>
    </ligand>
</feature>
<dbReference type="GO" id="GO:0016887">
    <property type="term" value="F:ATP hydrolysis activity"/>
    <property type="evidence" value="ECO:0007669"/>
    <property type="project" value="InterPro"/>
</dbReference>
<keyword evidence="9" id="KW-1185">Reference proteome</keyword>
<feature type="binding site" evidence="6">
    <location>
        <position position="36"/>
    </location>
    <ligand>
        <name>Zn(2+)</name>
        <dbReference type="ChEBI" id="CHEBI:29105"/>
    </ligand>
</feature>
<dbReference type="GO" id="GO:0008270">
    <property type="term" value="F:zinc ion binding"/>
    <property type="evidence" value="ECO:0007669"/>
    <property type="project" value="UniProtKB-UniRule"/>
</dbReference>
<organism evidence="8 9">
    <name type="scientific">Candidatus Cytomitobacter indipagum</name>
    <dbReference type="NCBI Taxonomy" id="2601575"/>
    <lineage>
        <taxon>Bacteria</taxon>
        <taxon>Pseudomonadati</taxon>
        <taxon>Pseudomonadota</taxon>
        <taxon>Alphaproteobacteria</taxon>
        <taxon>Holosporales</taxon>
        <taxon>Holosporaceae</taxon>
        <taxon>Candidatus Cytomitobacter</taxon>
    </lineage>
</organism>
<sequence length="405" mass="45767">MTSYNQEKSTTACSFCYKDQHSVDKLIAAPSSIFICDKCVHLCHKMILKYKSNLDVKIDIPYPYEIKKILDSYMIDQEEAKKILSVAVFNHYKRIMSENSDDDIEIEKSNILLVGPSGSGKTFFAKIMAKILNVPFVIADATSLTEAGYVGEDVEGILHKLLQSADYNLEMAQKGIVYIDEIDKIAKTSENRSISRDVSGEGVQQALLKLIEGSTISLPQKMQKKGQEQTFMNTKDILFICGGAFSGLDEIIQESSAKKIGFKTHDIQTNKNYNSNEIDVKHLIKFGLIPELIGRLPIIAKLEKFDKDALIRIMRDTKNSIIKQYSSLFALSNVVLNFTEDAMEFVAEEALKRNTGARSLKSVLEKIFLQHFFDLREDSKHELLINREYLENNCNTSKKKINSVG</sequence>
<evidence type="ECO:0000313" key="8">
    <source>
        <dbReference type="EMBL" id="QEK38013.1"/>
    </source>
</evidence>
<dbReference type="NCBIfam" id="NF003745">
    <property type="entry name" value="PRK05342.1"/>
    <property type="match status" value="1"/>
</dbReference>
<keyword evidence="4 8" id="KW-0067">ATP-binding</keyword>
<dbReference type="Gene3D" id="1.10.8.60">
    <property type="match status" value="1"/>
</dbReference>
<dbReference type="PROSITE" id="PS51902">
    <property type="entry name" value="CLPX_ZB"/>
    <property type="match status" value="1"/>
</dbReference>
<keyword evidence="3 6" id="KW-0862">Zinc</keyword>
<name>A0A5C0UED5_9PROT</name>
<dbReference type="PANTHER" id="PTHR48102:SF7">
    <property type="entry name" value="ATP-DEPENDENT CLP PROTEASE ATP-BINDING SUBUNIT CLPX-LIKE, MITOCHONDRIAL"/>
    <property type="match status" value="1"/>
</dbReference>
<keyword evidence="8" id="KW-0645">Protease</keyword>
<evidence type="ECO:0000256" key="2">
    <source>
        <dbReference type="ARBA" id="ARBA00022741"/>
    </source>
</evidence>
<dbReference type="GO" id="GO:0140662">
    <property type="term" value="F:ATP-dependent protein folding chaperone"/>
    <property type="evidence" value="ECO:0007669"/>
    <property type="project" value="InterPro"/>
</dbReference>
<dbReference type="Pfam" id="PF06689">
    <property type="entry name" value="zf-C4_ClpX"/>
    <property type="match status" value="1"/>
</dbReference>
<comment type="similarity">
    <text evidence="6">Belongs to the ClpX chaperone family.</text>
</comment>
<proteinExistence type="inferred from homology"/>
<dbReference type="Gene3D" id="6.20.220.10">
    <property type="entry name" value="ClpX chaperone, C4-type zinc finger domain"/>
    <property type="match status" value="1"/>
</dbReference>
<dbReference type="NCBIfam" id="TIGR00382">
    <property type="entry name" value="clpX"/>
    <property type="match status" value="1"/>
</dbReference>
<dbReference type="InterPro" id="IPR027417">
    <property type="entry name" value="P-loop_NTPase"/>
</dbReference>
<feature type="domain" description="ClpX-type ZB" evidence="7">
    <location>
        <begin position="1"/>
        <end position="55"/>
    </location>
</feature>
<dbReference type="KEGG" id="cip:FZC35_01295"/>
<keyword evidence="1 6" id="KW-0479">Metal-binding</keyword>